<dbReference type="Proteomes" id="UP000041254">
    <property type="component" value="Unassembled WGS sequence"/>
</dbReference>
<feature type="transmembrane region" description="Helical" evidence="2">
    <location>
        <begin position="258"/>
        <end position="278"/>
    </location>
</feature>
<sequence>MAFNLPLSSSQSIVVPPASGDEDEMLVSPDEPHQPKLENVSATAAFVIPSPPRHPSSLLSIYERYGYGQTVSPEQMTPTAESSSMRLTAQPKAHAGDVSRSLRFSGDDSNQPSASNMTAPSQRTEAPRISATDIIPELAARGNKQTQPQTKARPQNASTAARNHPVRSSLSGRWNNMFRLYTGGIKESVFLKSDGSELPYPAVAARVGDKHPEALVEEGSVVCIQCLLLATLGLPLIGCCVFILNLDARKGSQRQKWARIHVLSAILMSAFWLAIAAARVI</sequence>
<name>A0A0G4GR78_VITBC</name>
<feature type="compositionally biased region" description="Polar residues" evidence="1">
    <location>
        <begin position="107"/>
        <end position="124"/>
    </location>
</feature>
<dbReference type="EMBL" id="CDMY01000770">
    <property type="protein sequence ID" value="CEM33038.1"/>
    <property type="molecule type" value="Genomic_DNA"/>
</dbReference>
<reference evidence="3 4" key="1">
    <citation type="submission" date="2014-11" db="EMBL/GenBank/DDBJ databases">
        <authorList>
            <person name="Zhu J."/>
            <person name="Qi W."/>
            <person name="Song R."/>
        </authorList>
    </citation>
    <scope>NUCLEOTIDE SEQUENCE [LARGE SCALE GENOMIC DNA]</scope>
</reference>
<keyword evidence="2" id="KW-0812">Transmembrane</keyword>
<organism evidence="3 4">
    <name type="scientific">Vitrella brassicaformis (strain CCMP3155)</name>
    <dbReference type="NCBI Taxonomy" id="1169540"/>
    <lineage>
        <taxon>Eukaryota</taxon>
        <taxon>Sar</taxon>
        <taxon>Alveolata</taxon>
        <taxon>Colpodellida</taxon>
        <taxon>Vitrellaceae</taxon>
        <taxon>Vitrella</taxon>
    </lineage>
</organism>
<feature type="region of interest" description="Disordered" evidence="1">
    <location>
        <begin position="1"/>
        <end position="38"/>
    </location>
</feature>
<keyword evidence="2" id="KW-1133">Transmembrane helix</keyword>
<feature type="compositionally biased region" description="Polar residues" evidence="1">
    <location>
        <begin position="143"/>
        <end position="167"/>
    </location>
</feature>
<dbReference type="AlphaFoldDB" id="A0A0G4GR78"/>
<protein>
    <submittedName>
        <fullName evidence="3">Uncharacterized protein</fullName>
    </submittedName>
</protein>
<feature type="compositionally biased region" description="Polar residues" evidence="1">
    <location>
        <begin position="1"/>
        <end position="13"/>
    </location>
</feature>
<feature type="region of interest" description="Disordered" evidence="1">
    <location>
        <begin position="139"/>
        <end position="167"/>
    </location>
</feature>
<dbReference type="VEuPathDB" id="CryptoDB:Vbra_18432"/>
<evidence type="ECO:0000313" key="4">
    <source>
        <dbReference type="Proteomes" id="UP000041254"/>
    </source>
</evidence>
<accession>A0A0G4GR78</accession>
<keyword evidence="4" id="KW-1185">Reference proteome</keyword>
<feature type="transmembrane region" description="Helical" evidence="2">
    <location>
        <begin position="227"/>
        <end position="246"/>
    </location>
</feature>
<proteinExistence type="predicted"/>
<evidence type="ECO:0000313" key="3">
    <source>
        <dbReference type="EMBL" id="CEM33038.1"/>
    </source>
</evidence>
<gene>
    <name evidence="3" type="ORF">Vbra_18432</name>
</gene>
<dbReference type="InParanoid" id="A0A0G4GR78"/>
<feature type="compositionally biased region" description="Polar residues" evidence="1">
    <location>
        <begin position="72"/>
        <end position="87"/>
    </location>
</feature>
<keyword evidence="2" id="KW-0472">Membrane</keyword>
<evidence type="ECO:0000256" key="2">
    <source>
        <dbReference type="SAM" id="Phobius"/>
    </source>
</evidence>
<feature type="region of interest" description="Disordered" evidence="1">
    <location>
        <begin position="72"/>
        <end position="127"/>
    </location>
</feature>
<evidence type="ECO:0000256" key="1">
    <source>
        <dbReference type="SAM" id="MobiDB-lite"/>
    </source>
</evidence>